<dbReference type="EMBL" id="DRHL01000072">
    <property type="protein sequence ID" value="HEB13594.1"/>
    <property type="molecule type" value="Genomic_DNA"/>
</dbReference>
<dbReference type="Proteomes" id="UP000885695">
    <property type="component" value="Unassembled WGS sequence"/>
</dbReference>
<accession>A0A7C1NMG1</accession>
<evidence type="ECO:0000313" key="1">
    <source>
        <dbReference type="EMBL" id="HEB13594.1"/>
    </source>
</evidence>
<reference evidence="1" key="1">
    <citation type="journal article" date="2020" name="mSystems">
        <title>Genome- and Community-Level Interaction Insights into Carbon Utilization and Element Cycling Functions of Hydrothermarchaeota in Hydrothermal Sediment.</title>
        <authorList>
            <person name="Zhou Z."/>
            <person name="Liu Y."/>
            <person name="Xu W."/>
            <person name="Pan J."/>
            <person name="Luo Z.H."/>
            <person name="Li M."/>
        </authorList>
    </citation>
    <scope>NUCLEOTIDE SEQUENCE [LARGE SCALE GENOMIC DNA]</scope>
    <source>
        <strain evidence="1">HyVt-369</strain>
    </source>
</reference>
<proteinExistence type="predicted"/>
<comment type="caution">
    <text evidence="1">The sequence shown here is derived from an EMBL/GenBank/DDBJ whole genome shotgun (WGS) entry which is preliminary data.</text>
</comment>
<protein>
    <submittedName>
        <fullName evidence="1">Uncharacterized protein</fullName>
    </submittedName>
</protein>
<sequence length="108" mass="12965">MKNWRKTAKGKAHLKAYNKKWKAENSDRVKMYSRRFYEKLYPDRELRRKMKGVDSLWDLTKGRCRWEACNDNNPKIYAMGLCRNCNARLKSTPNWPQVKEFYGAAIEL</sequence>
<organism evidence="1">
    <name type="scientific">candidate division CPR3 bacterium</name>
    <dbReference type="NCBI Taxonomy" id="2268181"/>
    <lineage>
        <taxon>Bacteria</taxon>
        <taxon>Bacteria division CPR3</taxon>
    </lineage>
</organism>
<gene>
    <name evidence="1" type="ORF">ENI13_01290</name>
</gene>
<name>A0A7C1NMG1_UNCC3</name>
<dbReference type="AlphaFoldDB" id="A0A7C1NMG1"/>